<proteinExistence type="predicted"/>
<dbReference type="AlphaFoldDB" id="A0A162FUP9"/>
<feature type="signal peptide" evidence="1">
    <location>
        <begin position="1"/>
        <end position="19"/>
    </location>
</feature>
<evidence type="ECO:0000313" key="2">
    <source>
        <dbReference type="EMBL" id="KYG62331.1"/>
    </source>
</evidence>
<protein>
    <submittedName>
        <fullName evidence="2">Cation-transporting ATPase</fullName>
    </submittedName>
</protein>
<comment type="caution">
    <text evidence="2">The sequence shown here is derived from an EMBL/GenBank/DDBJ whole genome shotgun (WGS) entry which is preliminary data.</text>
</comment>
<dbReference type="RefSeq" id="WP_063209763.1">
    <property type="nucleotide sequence ID" value="NZ_LUKD01000009.1"/>
</dbReference>
<reference evidence="2 3" key="1">
    <citation type="submission" date="2016-03" db="EMBL/GenBank/DDBJ databases">
        <authorList>
            <person name="Ploux O."/>
        </authorList>
    </citation>
    <scope>NUCLEOTIDE SEQUENCE [LARGE SCALE GENOMIC DNA]</scope>
    <source>
        <strain evidence="2 3">EC13</strain>
    </source>
</reference>
<sequence>MKLIFALFITFIALSSAHAWSITSQVKVSQSGQFQDSVTLYCRPDEALCKNVCNDANACWKEQDVCFNCLGMANNVLRTVFTELERLYRNTNQVIEVKDIEKVFRKDHVFIAARSIYNFYMDLNKDEVQTLFQSLCPTRSAQPLVVLGKNSNNEPVQIKYIICEGTGQYNQDMYVLEYAPQTEIGNGNLNLNKP</sequence>
<feature type="chain" id="PRO_5007834078" evidence="1">
    <location>
        <begin position="20"/>
        <end position="194"/>
    </location>
</feature>
<organism evidence="2 3">
    <name type="scientific">Bdellovibrio bacteriovorus</name>
    <dbReference type="NCBI Taxonomy" id="959"/>
    <lineage>
        <taxon>Bacteria</taxon>
        <taxon>Pseudomonadati</taxon>
        <taxon>Bdellovibrionota</taxon>
        <taxon>Bdellovibrionia</taxon>
        <taxon>Bdellovibrionales</taxon>
        <taxon>Pseudobdellovibrionaceae</taxon>
        <taxon>Bdellovibrio</taxon>
    </lineage>
</organism>
<evidence type="ECO:0000256" key="1">
    <source>
        <dbReference type="SAM" id="SignalP"/>
    </source>
</evidence>
<name>A0A162FUP9_BDEBC</name>
<evidence type="ECO:0000313" key="3">
    <source>
        <dbReference type="Proteomes" id="UP000075799"/>
    </source>
</evidence>
<keyword evidence="1" id="KW-0732">Signal</keyword>
<accession>A0A162FUP9</accession>
<dbReference type="Proteomes" id="UP000075799">
    <property type="component" value="Unassembled WGS sequence"/>
</dbReference>
<dbReference type="OrthoDB" id="5294505at2"/>
<dbReference type="EMBL" id="LUKD01000009">
    <property type="protein sequence ID" value="KYG62331.1"/>
    <property type="molecule type" value="Genomic_DNA"/>
</dbReference>
<gene>
    <name evidence="2" type="ORF">AZI87_17565</name>
</gene>